<gene>
    <name evidence="9" type="ORF">GMBLW1_25200</name>
</gene>
<evidence type="ECO:0000256" key="2">
    <source>
        <dbReference type="ARBA" id="ARBA00012438"/>
    </source>
</evidence>
<keyword evidence="6" id="KW-1133">Transmembrane helix</keyword>
<dbReference type="GO" id="GO:0016020">
    <property type="term" value="C:membrane"/>
    <property type="evidence" value="ECO:0007669"/>
    <property type="project" value="UniProtKB-SubCell"/>
</dbReference>
<dbReference type="GO" id="GO:0007234">
    <property type="term" value="P:osmosensory signaling via phosphorelay pathway"/>
    <property type="evidence" value="ECO:0007669"/>
    <property type="project" value="TreeGrafter"/>
</dbReference>
<dbReference type="EC" id="2.7.13.3" evidence="2"/>
<dbReference type="SUPFAM" id="SSF55874">
    <property type="entry name" value="ATPase domain of HSP90 chaperone/DNA topoisomerase II/histidine kinase"/>
    <property type="match status" value="1"/>
</dbReference>
<proteinExistence type="predicted"/>
<dbReference type="GO" id="GO:0004673">
    <property type="term" value="F:protein histidine kinase activity"/>
    <property type="evidence" value="ECO:0007669"/>
    <property type="project" value="UniProtKB-EC"/>
</dbReference>
<feature type="transmembrane region" description="Helical" evidence="6">
    <location>
        <begin position="39"/>
        <end position="58"/>
    </location>
</feature>
<dbReference type="AlphaFoldDB" id="A0A6C2YIS8"/>
<protein>
    <recommendedName>
        <fullName evidence="2">histidine kinase</fullName>
        <ecNumber evidence="2">2.7.13.3</ecNumber>
    </recommendedName>
</protein>
<evidence type="ECO:0000256" key="5">
    <source>
        <dbReference type="ARBA" id="ARBA00023136"/>
    </source>
</evidence>
<organism evidence="9">
    <name type="scientific">Tuwongella immobilis</name>
    <dbReference type="NCBI Taxonomy" id="692036"/>
    <lineage>
        <taxon>Bacteria</taxon>
        <taxon>Pseudomonadati</taxon>
        <taxon>Planctomycetota</taxon>
        <taxon>Planctomycetia</taxon>
        <taxon>Gemmatales</taxon>
        <taxon>Gemmataceae</taxon>
        <taxon>Tuwongella</taxon>
    </lineage>
</organism>
<dbReference type="SMART" id="SM00091">
    <property type="entry name" value="PAS"/>
    <property type="match status" value="1"/>
</dbReference>
<keyword evidence="5 6" id="KW-0472">Membrane</keyword>
<dbReference type="Gene3D" id="3.30.565.10">
    <property type="entry name" value="Histidine kinase-like ATPase, C-terminal domain"/>
    <property type="match status" value="1"/>
</dbReference>
<keyword evidence="10" id="KW-1185">Reference proteome</keyword>
<dbReference type="RefSeq" id="WP_162656646.1">
    <property type="nucleotide sequence ID" value="NZ_LR593887.1"/>
</dbReference>
<evidence type="ECO:0000259" key="7">
    <source>
        <dbReference type="PROSITE" id="PS50109"/>
    </source>
</evidence>
<dbReference type="PROSITE" id="PS50112">
    <property type="entry name" value="PAS"/>
    <property type="match status" value="1"/>
</dbReference>
<dbReference type="InterPro" id="IPR050351">
    <property type="entry name" value="BphY/WalK/GraS-like"/>
</dbReference>
<keyword evidence="6" id="KW-0812">Transmembrane</keyword>
<evidence type="ECO:0000256" key="3">
    <source>
        <dbReference type="ARBA" id="ARBA00022679"/>
    </source>
</evidence>
<accession>A0A6C2YIS8</accession>
<dbReference type="InterPro" id="IPR005467">
    <property type="entry name" value="His_kinase_dom"/>
</dbReference>
<dbReference type="PROSITE" id="PS50109">
    <property type="entry name" value="HIS_KIN"/>
    <property type="match status" value="1"/>
</dbReference>
<evidence type="ECO:0000259" key="8">
    <source>
        <dbReference type="PROSITE" id="PS50112"/>
    </source>
</evidence>
<reference evidence="9" key="1">
    <citation type="submission" date="2019-04" db="EMBL/GenBank/DDBJ databases">
        <authorList>
            <consortium name="Science for Life Laboratories"/>
        </authorList>
    </citation>
    <scope>NUCLEOTIDE SEQUENCE</scope>
    <source>
        <strain evidence="9">MBLW1</strain>
    </source>
</reference>
<dbReference type="GO" id="GO:0006355">
    <property type="term" value="P:regulation of DNA-templated transcription"/>
    <property type="evidence" value="ECO:0007669"/>
    <property type="project" value="InterPro"/>
</dbReference>
<name>A0A6C2YIS8_9BACT</name>
<dbReference type="Pfam" id="PF02518">
    <property type="entry name" value="HATPase_c"/>
    <property type="match status" value="1"/>
</dbReference>
<evidence type="ECO:0000313" key="9">
    <source>
        <dbReference type="EMBL" id="VIP01440.1"/>
    </source>
</evidence>
<keyword evidence="4 9" id="KW-0418">Kinase</keyword>
<dbReference type="InterPro" id="IPR000014">
    <property type="entry name" value="PAS"/>
</dbReference>
<dbReference type="InterPro" id="IPR035965">
    <property type="entry name" value="PAS-like_dom_sf"/>
</dbReference>
<dbReference type="NCBIfam" id="TIGR00229">
    <property type="entry name" value="sensory_box"/>
    <property type="match status" value="1"/>
</dbReference>
<evidence type="ECO:0000256" key="6">
    <source>
        <dbReference type="SAM" id="Phobius"/>
    </source>
</evidence>
<dbReference type="Gene3D" id="3.30.450.20">
    <property type="entry name" value="PAS domain"/>
    <property type="match status" value="1"/>
</dbReference>
<dbReference type="GO" id="GO:0000156">
    <property type="term" value="F:phosphorelay response regulator activity"/>
    <property type="evidence" value="ECO:0007669"/>
    <property type="project" value="TreeGrafter"/>
</dbReference>
<dbReference type="GO" id="GO:0030295">
    <property type="term" value="F:protein kinase activator activity"/>
    <property type="evidence" value="ECO:0007669"/>
    <property type="project" value="TreeGrafter"/>
</dbReference>
<dbReference type="PANTHER" id="PTHR42878:SF14">
    <property type="entry name" value="OSMOLARITY TWO-COMPONENT SYSTEM PROTEIN SSK1"/>
    <property type="match status" value="1"/>
</dbReference>
<keyword evidence="3" id="KW-0808">Transferase</keyword>
<dbReference type="PANTHER" id="PTHR42878">
    <property type="entry name" value="TWO-COMPONENT HISTIDINE KINASE"/>
    <property type="match status" value="1"/>
</dbReference>
<evidence type="ECO:0000256" key="1">
    <source>
        <dbReference type="ARBA" id="ARBA00000085"/>
    </source>
</evidence>
<dbReference type="EMBL" id="LR593887">
    <property type="protein sequence ID" value="VTR98412.1"/>
    <property type="molecule type" value="Genomic_DNA"/>
</dbReference>
<feature type="domain" description="PAS" evidence="8">
    <location>
        <begin position="166"/>
        <end position="219"/>
    </location>
</feature>
<dbReference type="Pfam" id="PF00989">
    <property type="entry name" value="PAS"/>
    <property type="match status" value="1"/>
</dbReference>
<feature type="transmembrane region" description="Helical" evidence="6">
    <location>
        <begin position="12"/>
        <end position="33"/>
    </location>
</feature>
<evidence type="ECO:0000256" key="4">
    <source>
        <dbReference type="ARBA" id="ARBA00022777"/>
    </source>
</evidence>
<dbReference type="InterPro" id="IPR003594">
    <property type="entry name" value="HATPase_dom"/>
</dbReference>
<sequence>MNSSRANLFRGTLALAAGVPVILVGVLPMVVSAGESAGLYWGLVAVLLAAAVAASLLLTRPLGRLAAAADGYARGSVGAELPPVTGMAADFSEALELLEGRRQHLADQLAQAQVAFERCGQAMHQLTADSTTLPTLVAESPFPLVNQSLGGTFDALAKAVRAARQQATTMRQILQEVPAAVIVTDVRGSIRMMNTAGERLFRQTRTDWANKPLSTLLTPAQRNGHAPTGVPVLDWLSLSGHGEIEVTAHDRSGRHFPMELLSNDANTAKNSNAVVLMGRELTRRKTAEANRIAQEREREIKSLSNRMLREATKPLHDVQNLAKFLIQESKQLGYRDRLLPKLKQVLDHTKRQAAFVDSLQWLYLAIWGGLPEQNPSEFMAVEAIREAQDKLAPRLAERNNILRIQDEGGWILCDADYLNALLVGVLTHANDSVKGSTIELSLERRYGDAAAPTDHLLISIRDAGPALTPEQLDQLRRPFEGPQGITVDEYTSGGFPLGLLLAGRLAAAMEGRITLSSDASNQLEVTLELPTRLSRHVEAGPEEPITSSAPEEETCGGWRLGYAN</sequence>
<dbReference type="InterPro" id="IPR013767">
    <property type="entry name" value="PAS_fold"/>
</dbReference>
<dbReference type="KEGG" id="tim:GMBLW1_25200"/>
<dbReference type="CDD" id="cd00130">
    <property type="entry name" value="PAS"/>
    <property type="match status" value="1"/>
</dbReference>
<comment type="catalytic activity">
    <reaction evidence="1">
        <text>ATP + protein L-histidine = ADP + protein N-phospho-L-histidine.</text>
        <dbReference type="EC" id="2.7.13.3"/>
    </reaction>
</comment>
<dbReference type="SMART" id="SM00387">
    <property type="entry name" value="HATPase_c"/>
    <property type="match status" value="1"/>
</dbReference>
<dbReference type="InterPro" id="IPR036890">
    <property type="entry name" value="HATPase_C_sf"/>
</dbReference>
<dbReference type="EMBL" id="LR586016">
    <property type="protein sequence ID" value="VIP01440.1"/>
    <property type="molecule type" value="Genomic_DNA"/>
</dbReference>
<dbReference type="SUPFAM" id="SSF55785">
    <property type="entry name" value="PYP-like sensor domain (PAS domain)"/>
    <property type="match status" value="1"/>
</dbReference>
<dbReference type="InParanoid" id="A0A6C2YIS8"/>
<dbReference type="Proteomes" id="UP000464378">
    <property type="component" value="Chromosome"/>
</dbReference>
<evidence type="ECO:0000313" key="10">
    <source>
        <dbReference type="Proteomes" id="UP000464378"/>
    </source>
</evidence>
<feature type="domain" description="Histidine kinase" evidence="7">
    <location>
        <begin position="306"/>
        <end position="533"/>
    </location>
</feature>